<evidence type="ECO:0000256" key="5">
    <source>
        <dbReference type="ARBA" id="ARBA00023136"/>
    </source>
</evidence>
<feature type="transmembrane region" description="Helical" evidence="6">
    <location>
        <begin position="40"/>
        <end position="69"/>
    </location>
</feature>
<evidence type="ECO:0000256" key="4">
    <source>
        <dbReference type="ARBA" id="ARBA00022989"/>
    </source>
</evidence>
<evidence type="ECO:0000256" key="2">
    <source>
        <dbReference type="ARBA" id="ARBA00022475"/>
    </source>
</evidence>
<protein>
    <submittedName>
        <fullName evidence="7">YihY/virulence factor BrkB family protein</fullName>
    </submittedName>
</protein>
<comment type="subcellular location">
    <subcellularLocation>
        <location evidence="1">Cell membrane</location>
        <topology evidence="1">Multi-pass membrane protein</topology>
    </subcellularLocation>
</comment>
<feature type="transmembrane region" description="Helical" evidence="6">
    <location>
        <begin position="227"/>
        <end position="250"/>
    </location>
</feature>
<keyword evidence="8" id="KW-1185">Reference proteome</keyword>
<dbReference type="PANTHER" id="PTHR30213">
    <property type="entry name" value="INNER MEMBRANE PROTEIN YHJD"/>
    <property type="match status" value="1"/>
</dbReference>
<keyword evidence="3 6" id="KW-0812">Transmembrane</keyword>
<dbReference type="InterPro" id="IPR017039">
    <property type="entry name" value="Virul_fac_BrkB"/>
</dbReference>
<dbReference type="Pfam" id="PF03631">
    <property type="entry name" value="Virul_fac_BrkB"/>
    <property type="match status" value="1"/>
</dbReference>
<dbReference type="PIRSF" id="PIRSF035875">
    <property type="entry name" value="RNase_BN"/>
    <property type="match status" value="1"/>
</dbReference>
<feature type="transmembrane region" description="Helical" evidence="6">
    <location>
        <begin position="196"/>
        <end position="215"/>
    </location>
</feature>
<evidence type="ECO:0000313" key="7">
    <source>
        <dbReference type="EMBL" id="MFC4134550.1"/>
    </source>
</evidence>
<dbReference type="PANTHER" id="PTHR30213:SF0">
    <property type="entry name" value="UPF0761 MEMBRANE PROTEIN YIHY"/>
    <property type="match status" value="1"/>
</dbReference>
<evidence type="ECO:0000313" key="8">
    <source>
        <dbReference type="Proteomes" id="UP001595816"/>
    </source>
</evidence>
<comment type="caution">
    <text evidence="7">The sequence shown here is derived from an EMBL/GenBank/DDBJ whole genome shotgun (WGS) entry which is preliminary data.</text>
</comment>
<dbReference type="Proteomes" id="UP001595816">
    <property type="component" value="Unassembled WGS sequence"/>
</dbReference>
<keyword evidence="5 6" id="KW-0472">Membrane</keyword>
<accession>A0ABV8LU09</accession>
<evidence type="ECO:0000256" key="3">
    <source>
        <dbReference type="ARBA" id="ARBA00022692"/>
    </source>
</evidence>
<proteinExistence type="predicted"/>
<keyword evidence="2" id="KW-1003">Cell membrane</keyword>
<evidence type="ECO:0000256" key="1">
    <source>
        <dbReference type="ARBA" id="ARBA00004651"/>
    </source>
</evidence>
<gene>
    <name evidence="7" type="ORF">ACFOZ4_28405</name>
</gene>
<dbReference type="NCBIfam" id="TIGR00765">
    <property type="entry name" value="yihY_not_rbn"/>
    <property type="match status" value="1"/>
</dbReference>
<dbReference type="RefSeq" id="WP_253761301.1">
    <property type="nucleotide sequence ID" value="NZ_JAMZDZ010000001.1"/>
</dbReference>
<feature type="transmembrane region" description="Helical" evidence="6">
    <location>
        <begin position="107"/>
        <end position="130"/>
    </location>
</feature>
<dbReference type="EMBL" id="JBHSAY010000015">
    <property type="protein sequence ID" value="MFC4134550.1"/>
    <property type="molecule type" value="Genomic_DNA"/>
</dbReference>
<organism evidence="7 8">
    <name type="scientific">Hamadaea flava</name>
    <dbReference type="NCBI Taxonomy" id="1742688"/>
    <lineage>
        <taxon>Bacteria</taxon>
        <taxon>Bacillati</taxon>
        <taxon>Actinomycetota</taxon>
        <taxon>Actinomycetes</taxon>
        <taxon>Micromonosporales</taxon>
        <taxon>Micromonosporaceae</taxon>
        <taxon>Hamadaea</taxon>
    </lineage>
</organism>
<name>A0ABV8LU09_9ACTN</name>
<keyword evidence="4 6" id="KW-1133">Transmembrane helix</keyword>
<reference evidence="8" key="1">
    <citation type="journal article" date="2019" name="Int. J. Syst. Evol. Microbiol.">
        <title>The Global Catalogue of Microorganisms (GCM) 10K type strain sequencing project: providing services to taxonomists for standard genome sequencing and annotation.</title>
        <authorList>
            <consortium name="The Broad Institute Genomics Platform"/>
            <consortium name="The Broad Institute Genome Sequencing Center for Infectious Disease"/>
            <person name="Wu L."/>
            <person name="Ma J."/>
        </authorList>
    </citation>
    <scope>NUCLEOTIDE SEQUENCE [LARGE SCALE GENOMIC DNA]</scope>
    <source>
        <strain evidence="8">CGMCC 4.7289</strain>
    </source>
</reference>
<feature type="transmembrane region" description="Helical" evidence="6">
    <location>
        <begin position="262"/>
        <end position="284"/>
    </location>
</feature>
<feature type="transmembrane region" description="Helical" evidence="6">
    <location>
        <begin position="151"/>
        <end position="176"/>
    </location>
</feature>
<sequence length="317" mass="33743">MTDVQPPPPDAGPAGPTKLGRGRLFAALKRVAKEFSDDHLTVWAAALTYYGVLSLFPGLLALVAGLGLISDYAFQRMLTEVLPLVPAGARDIVTGAADTVRQGQGRAGLAAVLGVGIAIWSASGYIGAFMQASNVIYDVREGRPIWKTLPIRLAVTIVIGVLLIASILIVVLSGQVATRLGEVLGLGSASVTAWNIAKWPVLVVLVALMFAILYWASPNARQGGFRWISPGGFLAVLLWILASVLFGLYAANFGSYNKTYGALGGVVVFLIWLWLSNLAILIGAELDAELERGRAIAAGHPADKEPYLQLRDTRKLR</sequence>
<evidence type="ECO:0000256" key="6">
    <source>
        <dbReference type="SAM" id="Phobius"/>
    </source>
</evidence>